<dbReference type="EMBL" id="CP042467">
    <property type="protein sequence ID" value="QED27202.1"/>
    <property type="molecule type" value="Genomic_DNA"/>
</dbReference>
<protein>
    <submittedName>
        <fullName evidence="8">Serine/threonine protein kinase</fullName>
    </submittedName>
</protein>
<keyword evidence="2" id="KW-0547">Nucleotide-binding</keyword>
<organism evidence="8 9">
    <name type="scientific">Microvenator marinus</name>
    <dbReference type="NCBI Taxonomy" id="2600177"/>
    <lineage>
        <taxon>Bacteria</taxon>
        <taxon>Deltaproteobacteria</taxon>
        <taxon>Bradymonadales</taxon>
        <taxon>Microvenatoraceae</taxon>
        <taxon>Microvenator</taxon>
    </lineage>
</organism>
<dbReference type="Proteomes" id="UP000321595">
    <property type="component" value="Chromosome"/>
</dbReference>
<keyword evidence="6" id="KW-0812">Transmembrane</keyword>
<feature type="transmembrane region" description="Helical" evidence="6">
    <location>
        <begin position="360"/>
        <end position="381"/>
    </location>
</feature>
<dbReference type="Pfam" id="PF00069">
    <property type="entry name" value="Pkinase"/>
    <property type="match status" value="1"/>
</dbReference>
<evidence type="ECO:0000256" key="4">
    <source>
        <dbReference type="ARBA" id="ARBA00022840"/>
    </source>
</evidence>
<feature type="region of interest" description="Disordered" evidence="5">
    <location>
        <begin position="309"/>
        <end position="350"/>
    </location>
</feature>
<keyword evidence="9" id="KW-1185">Reference proteome</keyword>
<keyword evidence="8" id="KW-0723">Serine/threonine-protein kinase</keyword>
<dbReference type="PANTHER" id="PTHR43289">
    <property type="entry name" value="MITOGEN-ACTIVATED PROTEIN KINASE KINASE KINASE 20-RELATED"/>
    <property type="match status" value="1"/>
</dbReference>
<evidence type="ECO:0000259" key="7">
    <source>
        <dbReference type="PROSITE" id="PS50011"/>
    </source>
</evidence>
<keyword evidence="3 8" id="KW-0418">Kinase</keyword>
<dbReference type="Gene3D" id="1.10.510.10">
    <property type="entry name" value="Transferase(Phosphotransferase) domain 1"/>
    <property type="match status" value="1"/>
</dbReference>
<proteinExistence type="predicted"/>
<dbReference type="InterPro" id="IPR008271">
    <property type="entry name" value="Ser/Thr_kinase_AS"/>
</dbReference>
<dbReference type="PANTHER" id="PTHR43289:SF6">
    <property type="entry name" value="SERINE_THREONINE-PROTEIN KINASE NEKL-3"/>
    <property type="match status" value="1"/>
</dbReference>
<evidence type="ECO:0000313" key="8">
    <source>
        <dbReference type="EMBL" id="QED27202.1"/>
    </source>
</evidence>
<dbReference type="OrthoDB" id="9801841at2"/>
<evidence type="ECO:0000256" key="5">
    <source>
        <dbReference type="SAM" id="MobiDB-lite"/>
    </source>
</evidence>
<keyword evidence="6" id="KW-0472">Membrane</keyword>
<dbReference type="CDD" id="cd14014">
    <property type="entry name" value="STKc_PknB_like"/>
    <property type="match status" value="1"/>
</dbReference>
<feature type="domain" description="Protein kinase" evidence="7">
    <location>
        <begin position="29"/>
        <end position="299"/>
    </location>
</feature>
<dbReference type="PROSITE" id="PS50011">
    <property type="entry name" value="PROTEIN_KINASE_DOM"/>
    <property type="match status" value="1"/>
</dbReference>
<sequence>MSVDATPTNERLDEPLKIAGAGVVLENRWKLVRNLASGGYGDVWYANEVEDEKPVAIKILRHDAGNNDPGALARLRFEAEILERINHPNIVQVFGFFESPYGYFVAMEYLDGKAIDQILQSHGPIDPIRAIPLIEQVLDALQAAHDQGVLHRDIKPENIMVMPGPPEVAKLLDFGIAKGQESFKQDDSGVTMVQTRAGGFMGTPRYAAPEQAVGDPMGPSSDLFALGLVTSEWLTGVGRLGGNHSEVMQHLLDGSPIRVSDCPVQWQLWLQKVLDKNPQNRFQSAREAKEGLRLVREFETLALDLPPRQIRKTTPPAFGSPQSSPSNQLPPPNMVTKTAPPNTRAPEIKESSWAPTPIDIAIGILLFFLGMTLTTAILLLIA</sequence>
<gene>
    <name evidence="8" type="ORF">FRD01_08090</name>
</gene>
<dbReference type="KEGG" id="bbae:FRD01_08090"/>
<accession>A0A5B8XMY4</accession>
<dbReference type="SUPFAM" id="SSF56112">
    <property type="entry name" value="Protein kinase-like (PK-like)"/>
    <property type="match status" value="1"/>
</dbReference>
<dbReference type="SMART" id="SM00220">
    <property type="entry name" value="S_TKc"/>
    <property type="match status" value="1"/>
</dbReference>
<dbReference type="Gene3D" id="3.30.200.20">
    <property type="entry name" value="Phosphorylase Kinase, domain 1"/>
    <property type="match status" value="1"/>
</dbReference>
<evidence type="ECO:0000313" key="9">
    <source>
        <dbReference type="Proteomes" id="UP000321595"/>
    </source>
</evidence>
<dbReference type="GO" id="GO:0004674">
    <property type="term" value="F:protein serine/threonine kinase activity"/>
    <property type="evidence" value="ECO:0007669"/>
    <property type="project" value="UniProtKB-KW"/>
</dbReference>
<evidence type="ECO:0000256" key="3">
    <source>
        <dbReference type="ARBA" id="ARBA00022777"/>
    </source>
</evidence>
<keyword evidence="1" id="KW-0808">Transferase</keyword>
<dbReference type="RefSeq" id="WP_146958887.1">
    <property type="nucleotide sequence ID" value="NZ_CP042467.1"/>
</dbReference>
<evidence type="ECO:0000256" key="2">
    <source>
        <dbReference type="ARBA" id="ARBA00022741"/>
    </source>
</evidence>
<keyword evidence="6" id="KW-1133">Transmembrane helix</keyword>
<keyword evidence="4" id="KW-0067">ATP-binding</keyword>
<dbReference type="GO" id="GO:0005524">
    <property type="term" value="F:ATP binding"/>
    <property type="evidence" value="ECO:0007669"/>
    <property type="project" value="UniProtKB-KW"/>
</dbReference>
<dbReference type="PROSITE" id="PS00108">
    <property type="entry name" value="PROTEIN_KINASE_ST"/>
    <property type="match status" value="1"/>
</dbReference>
<dbReference type="AlphaFoldDB" id="A0A5B8XMY4"/>
<name>A0A5B8XMY4_9DELT</name>
<dbReference type="InterPro" id="IPR011009">
    <property type="entry name" value="Kinase-like_dom_sf"/>
</dbReference>
<evidence type="ECO:0000256" key="6">
    <source>
        <dbReference type="SAM" id="Phobius"/>
    </source>
</evidence>
<reference evidence="8 9" key="1">
    <citation type="submission" date="2019-08" db="EMBL/GenBank/DDBJ databases">
        <authorList>
            <person name="Liang Q."/>
        </authorList>
    </citation>
    <scope>NUCLEOTIDE SEQUENCE [LARGE SCALE GENOMIC DNA]</scope>
    <source>
        <strain evidence="8 9">V1718</strain>
    </source>
</reference>
<evidence type="ECO:0000256" key="1">
    <source>
        <dbReference type="ARBA" id="ARBA00022679"/>
    </source>
</evidence>
<dbReference type="InterPro" id="IPR000719">
    <property type="entry name" value="Prot_kinase_dom"/>
</dbReference>